<keyword evidence="2" id="KW-1185">Reference proteome</keyword>
<dbReference type="AlphaFoldDB" id="A0A7J9CDG1"/>
<protein>
    <submittedName>
        <fullName evidence="1">Uncharacterized protein</fullName>
    </submittedName>
</protein>
<sequence length="44" mass="5272">MQRVRIAVDVARVWNICTRRFKFRLSTEISDLAMSFLKTSKQRL</sequence>
<accession>A0A7J9CDG1</accession>
<gene>
    <name evidence="1" type="ORF">Gogos_009070</name>
</gene>
<reference evidence="1 2" key="1">
    <citation type="journal article" date="2019" name="Genome Biol. Evol.">
        <title>Insights into the evolution of the New World diploid cottons (Gossypium, subgenus Houzingenia) based on genome sequencing.</title>
        <authorList>
            <person name="Grover C.E."/>
            <person name="Arick M.A. 2nd"/>
            <person name="Thrash A."/>
            <person name="Conover J.L."/>
            <person name="Sanders W.S."/>
            <person name="Peterson D.G."/>
            <person name="Frelichowski J.E."/>
            <person name="Scheffler J.A."/>
            <person name="Scheffler B.E."/>
            <person name="Wendel J.F."/>
        </authorList>
    </citation>
    <scope>NUCLEOTIDE SEQUENCE [LARGE SCALE GENOMIC DNA]</scope>
    <source>
        <strain evidence="1">5</strain>
        <tissue evidence="1">Leaf</tissue>
    </source>
</reference>
<evidence type="ECO:0000313" key="2">
    <source>
        <dbReference type="Proteomes" id="UP000593579"/>
    </source>
</evidence>
<organism evidence="1 2">
    <name type="scientific">Gossypium gossypioides</name>
    <name type="common">Mexican cotton</name>
    <name type="synonym">Selera gossypioides</name>
    <dbReference type="NCBI Taxonomy" id="34282"/>
    <lineage>
        <taxon>Eukaryota</taxon>
        <taxon>Viridiplantae</taxon>
        <taxon>Streptophyta</taxon>
        <taxon>Embryophyta</taxon>
        <taxon>Tracheophyta</taxon>
        <taxon>Spermatophyta</taxon>
        <taxon>Magnoliopsida</taxon>
        <taxon>eudicotyledons</taxon>
        <taxon>Gunneridae</taxon>
        <taxon>Pentapetalae</taxon>
        <taxon>rosids</taxon>
        <taxon>malvids</taxon>
        <taxon>Malvales</taxon>
        <taxon>Malvaceae</taxon>
        <taxon>Malvoideae</taxon>
        <taxon>Gossypium</taxon>
    </lineage>
</organism>
<comment type="caution">
    <text evidence="1">The sequence shown here is derived from an EMBL/GenBank/DDBJ whole genome shotgun (WGS) entry which is preliminary data.</text>
</comment>
<proteinExistence type="predicted"/>
<evidence type="ECO:0000313" key="1">
    <source>
        <dbReference type="EMBL" id="MBA0746563.1"/>
    </source>
</evidence>
<name>A0A7J9CDG1_GOSGO</name>
<dbReference type="Proteomes" id="UP000593579">
    <property type="component" value="Unassembled WGS sequence"/>
</dbReference>
<dbReference type="EMBL" id="JABEZY010000009">
    <property type="protein sequence ID" value="MBA0746563.1"/>
    <property type="molecule type" value="Genomic_DNA"/>
</dbReference>